<evidence type="ECO:0000256" key="1">
    <source>
        <dbReference type="SAM" id="MobiDB-lite"/>
    </source>
</evidence>
<dbReference type="Proteomes" id="UP000308530">
    <property type="component" value="Plasmid pPRADMK78_01"/>
</dbReference>
<accession>A0ABX6QTD4</accession>
<evidence type="ECO:0000313" key="3">
    <source>
        <dbReference type="EMBL" id="QLF71475.1"/>
    </source>
</evidence>
<geneLocation type="plasmid" evidence="3 4">
    <name>pPRADMK78_01</name>
</geneLocation>
<feature type="compositionally biased region" description="Polar residues" evidence="1">
    <location>
        <begin position="88"/>
        <end position="97"/>
    </location>
</feature>
<feature type="region of interest" description="Disordered" evidence="1">
    <location>
        <begin position="53"/>
        <end position="126"/>
    </location>
</feature>
<feature type="chain" id="PRO_5045619412" evidence="2">
    <location>
        <begin position="22"/>
        <end position="138"/>
    </location>
</feature>
<name>A0ABX6QTD4_9HYPH</name>
<evidence type="ECO:0000256" key="2">
    <source>
        <dbReference type="SAM" id="SignalP"/>
    </source>
</evidence>
<evidence type="ECO:0000313" key="4">
    <source>
        <dbReference type="Proteomes" id="UP000308530"/>
    </source>
</evidence>
<keyword evidence="4" id="KW-1185">Reference proteome</keyword>
<keyword evidence="2" id="KW-0732">Signal</keyword>
<keyword evidence="3" id="KW-0614">Plasmid</keyword>
<dbReference type="EMBL" id="CP058351">
    <property type="protein sequence ID" value="QLF71475.1"/>
    <property type="molecule type" value="Genomic_DNA"/>
</dbReference>
<feature type="compositionally biased region" description="Polar residues" evidence="1">
    <location>
        <begin position="106"/>
        <end position="115"/>
    </location>
</feature>
<dbReference type="RefSeq" id="WP_138287547.1">
    <property type="nucleotide sequence ID" value="NZ_CP058351.1"/>
</dbReference>
<sequence length="138" mass="14507">MKSWLTLAAFCLVLGAAPAWSQSLYLGDLELDTGERQLMTTVLRICNTLARAEQDRGSGTVDTPPVVPGQMTPSRETRLQVPELAIDSLSSADNGSQAAGEGSGTGVTSNGSFDQSDADQPDLSKISLSDCRQAGLVY</sequence>
<organism evidence="3 4">
    <name type="scientific">Peteryoungia desertarenae</name>
    <dbReference type="NCBI Taxonomy" id="1813451"/>
    <lineage>
        <taxon>Bacteria</taxon>
        <taxon>Pseudomonadati</taxon>
        <taxon>Pseudomonadota</taxon>
        <taxon>Alphaproteobacteria</taxon>
        <taxon>Hyphomicrobiales</taxon>
        <taxon>Rhizobiaceae</taxon>
        <taxon>Peteryoungia</taxon>
    </lineage>
</organism>
<gene>
    <name evidence="3" type="ORF">FE840_017525</name>
</gene>
<reference evidence="3 4" key="1">
    <citation type="submission" date="2020-06" db="EMBL/GenBank/DDBJ databases">
        <title>Genome sequence of Rhizobium sp strain ADMK78.</title>
        <authorList>
            <person name="Rahi P."/>
        </authorList>
    </citation>
    <scope>NUCLEOTIDE SEQUENCE [LARGE SCALE GENOMIC DNA]</scope>
    <source>
        <strain evidence="3 4">ADMK78</strain>
        <plasmid evidence="3 4">pPRADMK78_01</plasmid>
    </source>
</reference>
<protein>
    <submittedName>
        <fullName evidence="3">Uncharacterized protein</fullName>
    </submittedName>
</protein>
<feature type="signal peptide" evidence="2">
    <location>
        <begin position="1"/>
        <end position="21"/>
    </location>
</feature>
<proteinExistence type="predicted"/>